<organism evidence="2 3">
    <name type="scientific">Diploptera punctata</name>
    <name type="common">Pacific beetle cockroach</name>
    <dbReference type="NCBI Taxonomy" id="6984"/>
    <lineage>
        <taxon>Eukaryota</taxon>
        <taxon>Metazoa</taxon>
        <taxon>Ecdysozoa</taxon>
        <taxon>Arthropoda</taxon>
        <taxon>Hexapoda</taxon>
        <taxon>Insecta</taxon>
        <taxon>Pterygota</taxon>
        <taxon>Neoptera</taxon>
        <taxon>Polyneoptera</taxon>
        <taxon>Dictyoptera</taxon>
        <taxon>Blattodea</taxon>
        <taxon>Blaberoidea</taxon>
        <taxon>Blaberidae</taxon>
        <taxon>Diplopterinae</taxon>
        <taxon>Diploptera</taxon>
    </lineage>
</organism>
<reference evidence="2" key="1">
    <citation type="journal article" date="2023" name="IScience">
        <title>Live-bearing cockroach genome reveals convergent evolutionary mechanisms linked to viviparity in insects and beyond.</title>
        <authorList>
            <person name="Fouks B."/>
            <person name="Harrison M.C."/>
            <person name="Mikhailova A.A."/>
            <person name="Marchal E."/>
            <person name="English S."/>
            <person name="Carruthers M."/>
            <person name="Jennings E.C."/>
            <person name="Chiamaka E.L."/>
            <person name="Frigard R.A."/>
            <person name="Pippel M."/>
            <person name="Attardo G.M."/>
            <person name="Benoit J.B."/>
            <person name="Bornberg-Bauer E."/>
            <person name="Tobe S.S."/>
        </authorList>
    </citation>
    <scope>NUCLEOTIDE SEQUENCE</scope>
    <source>
        <strain evidence="2">Stay&amp;Tobe</strain>
    </source>
</reference>
<comment type="caution">
    <text evidence="2">The sequence shown here is derived from an EMBL/GenBank/DDBJ whole genome shotgun (WGS) entry which is preliminary data.</text>
</comment>
<dbReference type="Pfam" id="PF00373">
    <property type="entry name" value="FERM_M"/>
    <property type="match status" value="1"/>
</dbReference>
<evidence type="ECO:0000313" key="3">
    <source>
        <dbReference type="Proteomes" id="UP001233999"/>
    </source>
</evidence>
<gene>
    <name evidence="2" type="ORF">L9F63_001651</name>
</gene>
<dbReference type="GO" id="GO:0031032">
    <property type="term" value="P:actomyosin structure organization"/>
    <property type="evidence" value="ECO:0007669"/>
    <property type="project" value="TreeGrafter"/>
</dbReference>
<evidence type="ECO:0000313" key="2">
    <source>
        <dbReference type="EMBL" id="KAJ9591834.1"/>
    </source>
</evidence>
<reference evidence="2" key="2">
    <citation type="submission" date="2023-05" db="EMBL/GenBank/DDBJ databases">
        <authorList>
            <person name="Fouks B."/>
        </authorList>
    </citation>
    <scope>NUCLEOTIDE SEQUENCE</scope>
    <source>
        <strain evidence="2">Stay&amp;Tobe</strain>
        <tissue evidence="2">Testes</tissue>
    </source>
</reference>
<dbReference type="InterPro" id="IPR000299">
    <property type="entry name" value="FERM_domain"/>
</dbReference>
<dbReference type="CDD" id="cd14473">
    <property type="entry name" value="FERM_B-lobe"/>
    <property type="match status" value="1"/>
</dbReference>
<feature type="non-terminal residue" evidence="2">
    <location>
        <position position="1"/>
    </location>
</feature>
<dbReference type="PANTHER" id="PTHR23280:SF4">
    <property type="entry name" value="BAND 4.1-LIKE PROTEIN 4A"/>
    <property type="match status" value="1"/>
</dbReference>
<dbReference type="Proteomes" id="UP001233999">
    <property type="component" value="Unassembled WGS sequence"/>
</dbReference>
<protein>
    <recommendedName>
        <fullName evidence="1">FERM domain-containing protein</fullName>
    </recommendedName>
</protein>
<keyword evidence="3" id="KW-1185">Reference proteome</keyword>
<name>A0AAD8A3L3_DIPPU</name>
<accession>A0AAD8A3L3</accession>
<dbReference type="InterPro" id="IPR035963">
    <property type="entry name" value="FERM_2"/>
</dbReference>
<feature type="domain" description="FERM" evidence="1">
    <location>
        <begin position="1"/>
        <end position="58"/>
    </location>
</feature>
<dbReference type="GO" id="GO:0005856">
    <property type="term" value="C:cytoskeleton"/>
    <property type="evidence" value="ECO:0007669"/>
    <property type="project" value="TreeGrafter"/>
</dbReference>
<evidence type="ECO:0000259" key="1">
    <source>
        <dbReference type="PROSITE" id="PS50057"/>
    </source>
</evidence>
<feature type="non-terminal residue" evidence="2">
    <location>
        <position position="58"/>
    </location>
</feature>
<dbReference type="InterPro" id="IPR019748">
    <property type="entry name" value="FERM_central"/>
</dbReference>
<dbReference type="PROSITE" id="PS50057">
    <property type="entry name" value="FERM_3"/>
    <property type="match status" value="1"/>
</dbReference>
<dbReference type="EMBL" id="JASPKZ010003856">
    <property type="protein sequence ID" value="KAJ9591834.1"/>
    <property type="molecule type" value="Genomic_DNA"/>
</dbReference>
<sequence length="58" mass="6708">TDPFTLYFGVKFYAADPCKLLEEITRYQFFLQVKQDILQGRLPVTFDLAAELGSYVVQ</sequence>
<dbReference type="PANTHER" id="PTHR23280">
    <property type="entry name" value="4.1 G PROTEIN"/>
    <property type="match status" value="1"/>
</dbReference>
<dbReference type="AlphaFoldDB" id="A0AAD8A3L3"/>
<dbReference type="Gene3D" id="1.20.80.60">
    <property type="match status" value="1"/>
</dbReference>
<proteinExistence type="predicted"/>
<dbReference type="SUPFAM" id="SSF47031">
    <property type="entry name" value="Second domain of FERM"/>
    <property type="match status" value="1"/>
</dbReference>